<gene>
    <name evidence="1" type="ORF">Tci_062353</name>
</gene>
<organism evidence="1">
    <name type="scientific">Tanacetum cinerariifolium</name>
    <name type="common">Dalmatian daisy</name>
    <name type="synonym">Chrysanthemum cinerariifolium</name>
    <dbReference type="NCBI Taxonomy" id="118510"/>
    <lineage>
        <taxon>Eukaryota</taxon>
        <taxon>Viridiplantae</taxon>
        <taxon>Streptophyta</taxon>
        <taxon>Embryophyta</taxon>
        <taxon>Tracheophyta</taxon>
        <taxon>Spermatophyta</taxon>
        <taxon>Magnoliopsida</taxon>
        <taxon>eudicotyledons</taxon>
        <taxon>Gunneridae</taxon>
        <taxon>Pentapetalae</taxon>
        <taxon>asterids</taxon>
        <taxon>campanulids</taxon>
        <taxon>Asterales</taxon>
        <taxon>Asteraceae</taxon>
        <taxon>Asteroideae</taxon>
        <taxon>Anthemideae</taxon>
        <taxon>Anthemidinae</taxon>
        <taxon>Tanacetum</taxon>
    </lineage>
</organism>
<dbReference type="EMBL" id="BKCJ010010171">
    <property type="protein sequence ID" value="GEU90375.1"/>
    <property type="molecule type" value="Genomic_DNA"/>
</dbReference>
<dbReference type="AlphaFoldDB" id="A0A6L2P0C4"/>
<name>A0A6L2P0C4_TANCI</name>
<accession>A0A6L2P0C4</accession>
<evidence type="ECO:0000313" key="1">
    <source>
        <dbReference type="EMBL" id="GEU90375.1"/>
    </source>
</evidence>
<evidence type="ECO:0008006" key="2">
    <source>
        <dbReference type="Google" id="ProtNLM"/>
    </source>
</evidence>
<comment type="caution">
    <text evidence="1">The sequence shown here is derived from an EMBL/GenBank/DDBJ whole genome shotgun (WGS) entry which is preliminary data.</text>
</comment>
<proteinExistence type="predicted"/>
<sequence length="422" mass="48056">MWDYQLGNFGGSENGYRLLPRGFKGICRWKKNREKAVCKLGGKSCVQCSAQCFKTWGKTGDFLENLFSTNHQSGNPTFSSHSNLPSLEVKDDVFDPGGGNVLPGKLLDLDSTKDLHPAHHINPLNVSTTSSSPTHLLEEFADELTLITLPPRNDDLPFDIESNLKEIEYLLHYDHIKDIDSILKDSIDQSNLANLNENLVDSMPKMFTDEHALDYSSHPLYVEYDDDIFEVESDTEYVYGNIFDSNGEKIKESKPLIDELDLPSDFLPFFKYDSFLSEDFSKFNSLPSTNNEDKVFNPCIFIQENLFENITRVTPDKKLAISHASLMLEDFDPHLYELPSFKEVPSAETLLSFSFENKGKVFKLGILTSEEVHSSLIPELSHQGYKVFKINQILKRPMNIFLFSCGENIHVLDVLCLYFYPP</sequence>
<reference evidence="1" key="1">
    <citation type="journal article" date="2019" name="Sci. Rep.">
        <title>Draft genome of Tanacetum cinerariifolium, the natural source of mosquito coil.</title>
        <authorList>
            <person name="Yamashiro T."/>
            <person name="Shiraishi A."/>
            <person name="Satake H."/>
            <person name="Nakayama K."/>
        </authorList>
    </citation>
    <scope>NUCLEOTIDE SEQUENCE</scope>
</reference>
<protein>
    <recommendedName>
        <fullName evidence="2">Reverse transcriptase domain-containing protein</fullName>
    </recommendedName>
</protein>